<reference evidence="4" key="2">
    <citation type="journal article" date="2021" name="PeerJ">
        <title>Extensive microbial diversity within the chicken gut microbiome revealed by metagenomics and culture.</title>
        <authorList>
            <person name="Gilroy R."/>
            <person name="Ravi A."/>
            <person name="Getino M."/>
            <person name="Pursley I."/>
            <person name="Horton D.L."/>
            <person name="Alikhan N.F."/>
            <person name="Baker D."/>
            <person name="Gharbi K."/>
            <person name="Hall N."/>
            <person name="Watson M."/>
            <person name="Adriaenssens E.M."/>
            <person name="Foster-Nyarko E."/>
            <person name="Jarju S."/>
            <person name="Secka A."/>
            <person name="Antonio M."/>
            <person name="Oren A."/>
            <person name="Chaudhuri R.R."/>
            <person name="La Ragione R."/>
            <person name="Hildebrand F."/>
            <person name="Pallen M.J."/>
        </authorList>
    </citation>
    <scope>NUCLEOTIDE SEQUENCE</scope>
    <source>
        <strain evidence="4">17073</strain>
    </source>
</reference>
<proteinExistence type="inferred from homology"/>
<dbReference type="EMBL" id="DVMS01000190">
    <property type="protein sequence ID" value="HIU39343.1"/>
    <property type="molecule type" value="Genomic_DNA"/>
</dbReference>
<dbReference type="InterPro" id="IPR000825">
    <property type="entry name" value="SUF_FeS_clus_asmbl_SufBD_core"/>
</dbReference>
<name>A0A9D1LG27_9BACT</name>
<feature type="domain" description="SUF system FeS cluster assembly SufBD N-terminal" evidence="3">
    <location>
        <begin position="12"/>
        <end position="179"/>
    </location>
</feature>
<evidence type="ECO:0000313" key="5">
    <source>
        <dbReference type="Proteomes" id="UP000824076"/>
    </source>
</evidence>
<dbReference type="InterPro" id="IPR037284">
    <property type="entry name" value="SUF_FeS_clus_asmbl_SufBD_sf"/>
</dbReference>
<dbReference type="Pfam" id="PF19295">
    <property type="entry name" value="SufBD_N"/>
    <property type="match status" value="1"/>
</dbReference>
<dbReference type="InterPro" id="IPR055346">
    <property type="entry name" value="Fe-S_cluster_assembly_SufBD"/>
</dbReference>
<protein>
    <submittedName>
        <fullName evidence="4">Fe-S cluster assembly protein SufD</fullName>
    </submittedName>
</protein>
<comment type="caution">
    <text evidence="4">The sequence shown here is derived from an EMBL/GenBank/DDBJ whole genome shotgun (WGS) entry which is preliminary data.</text>
</comment>
<dbReference type="PANTHER" id="PTHR43575">
    <property type="entry name" value="PROTEIN ABCI7, CHLOROPLASTIC"/>
    <property type="match status" value="1"/>
</dbReference>
<sequence>MAENKKTSGTAAGQYIDLFVENRAAIDGHSAGALNALRDDALAALRDTRLPRKGDEDYEATDLETFFAPDYGINVNRLNVGGGLAEAFRCEVPNLSTSLFFLLNDAFQAGAHSAETLPDGVIVKSLRAAAEENADLVARYYGKLASLSCASTALNTLLSQDGVFVYIPKSTRVEKPIQIVNILNGGMPLMANRRMLIVVEDGAEVRILSCDHTQNAAVDFLNSQVVEVFVGRNAVFDYYDIEDSTASTRRVSSFYLRQESGSNVMVDGITLMNGATRNNFVVDLAGDHTELRLLGMAIADGDRLVGNHAVVTHSAHGGHTDELFKYVVDDRAVGAFSGLIKVCPGAEKTEAYQSNKNICASPTAKMYSKPQLLIDCDDVKCSHGSSTGQLDGNALFYMRSRGIPESEARLMLMQAFMHDVIDGVRLESLKERLRRLVEARMCGDRPSCRECAVACRNQKIK</sequence>
<feature type="domain" description="SUF system FeS cluster assembly SufBD core" evidence="2">
    <location>
        <begin position="189"/>
        <end position="416"/>
    </location>
</feature>
<dbReference type="InterPro" id="IPR045595">
    <property type="entry name" value="SufBD_N"/>
</dbReference>
<reference evidence="4" key="1">
    <citation type="submission" date="2020-10" db="EMBL/GenBank/DDBJ databases">
        <authorList>
            <person name="Gilroy R."/>
        </authorList>
    </citation>
    <scope>NUCLEOTIDE SEQUENCE</scope>
    <source>
        <strain evidence="4">17073</strain>
    </source>
</reference>
<gene>
    <name evidence="4" type="primary">sufD</name>
    <name evidence="4" type="ORF">IAD18_06740</name>
</gene>
<evidence type="ECO:0000259" key="2">
    <source>
        <dbReference type="Pfam" id="PF01458"/>
    </source>
</evidence>
<dbReference type="SUPFAM" id="SSF101960">
    <property type="entry name" value="Stabilizer of iron transporter SufD"/>
    <property type="match status" value="1"/>
</dbReference>
<accession>A0A9D1LG27</accession>
<dbReference type="InterPro" id="IPR011542">
    <property type="entry name" value="SUF_FeS_clus_asmbl_SufD"/>
</dbReference>
<evidence type="ECO:0000313" key="4">
    <source>
        <dbReference type="EMBL" id="HIU39343.1"/>
    </source>
</evidence>
<evidence type="ECO:0000259" key="3">
    <source>
        <dbReference type="Pfam" id="PF19295"/>
    </source>
</evidence>
<dbReference type="GO" id="GO:0016226">
    <property type="term" value="P:iron-sulfur cluster assembly"/>
    <property type="evidence" value="ECO:0007669"/>
    <property type="project" value="InterPro"/>
</dbReference>
<evidence type="ECO:0000256" key="1">
    <source>
        <dbReference type="ARBA" id="ARBA00043967"/>
    </source>
</evidence>
<dbReference type="Pfam" id="PF01458">
    <property type="entry name" value="SUFBD_core"/>
    <property type="match status" value="1"/>
</dbReference>
<dbReference type="Proteomes" id="UP000824076">
    <property type="component" value="Unassembled WGS sequence"/>
</dbReference>
<dbReference type="NCBIfam" id="TIGR01981">
    <property type="entry name" value="sufD"/>
    <property type="match status" value="1"/>
</dbReference>
<dbReference type="AlphaFoldDB" id="A0A9D1LG27"/>
<dbReference type="PANTHER" id="PTHR43575:SF1">
    <property type="entry name" value="PROTEIN ABCI7, CHLOROPLASTIC"/>
    <property type="match status" value="1"/>
</dbReference>
<organism evidence="4 5">
    <name type="scientific">Candidatus Limisoma intestinavium</name>
    <dbReference type="NCBI Taxonomy" id="2840856"/>
    <lineage>
        <taxon>Bacteria</taxon>
        <taxon>Pseudomonadati</taxon>
        <taxon>Bacteroidota</taxon>
        <taxon>Bacteroidia</taxon>
        <taxon>Bacteroidales</taxon>
        <taxon>Candidatus Limisoma</taxon>
    </lineage>
</organism>
<comment type="similarity">
    <text evidence="1">Belongs to the iron-sulfur cluster assembly SufBD family.</text>
</comment>